<dbReference type="Proteomes" id="UP000258102">
    <property type="component" value="Chromosome 2"/>
</dbReference>
<gene>
    <name evidence="1" type="ORF">D0511_21325</name>
</gene>
<dbReference type="AlphaFoldDB" id="A0AAD0RLW2"/>
<evidence type="ECO:0000313" key="1">
    <source>
        <dbReference type="EMBL" id="AXR04449.1"/>
    </source>
</evidence>
<reference evidence="1 2" key="1">
    <citation type="submission" date="2018-08" db="EMBL/GenBank/DDBJ databases">
        <title>Whole Genome Sequences of Two Pseudoalteromonas piscicida Strains, DE1-A and DE2-A, which Exhibit Strong Antibacterial Activity against Vibrio vulnificus.</title>
        <authorList>
            <person name="Richards G.P."/>
            <person name="Needleman D.S."/>
            <person name="Watson M.A."/>
            <person name="Polson S.W."/>
        </authorList>
    </citation>
    <scope>NUCLEOTIDE SEQUENCE [LARGE SCALE GENOMIC DNA]</scope>
    <source>
        <strain evidence="1 2">DE2-A</strain>
    </source>
</reference>
<accession>A0AAD0RLW2</accession>
<organism evidence="1 2">
    <name type="scientific">Pseudoalteromonas piscicida</name>
    <dbReference type="NCBI Taxonomy" id="43662"/>
    <lineage>
        <taxon>Bacteria</taxon>
        <taxon>Pseudomonadati</taxon>
        <taxon>Pseudomonadota</taxon>
        <taxon>Gammaproteobacteria</taxon>
        <taxon>Alteromonadales</taxon>
        <taxon>Pseudoalteromonadaceae</taxon>
        <taxon>Pseudoalteromonas</taxon>
    </lineage>
</organism>
<proteinExistence type="predicted"/>
<sequence length="226" mass="23750">MNSENTKTVNPAIIAAIIASATEAAKGIAESAASSVSGEPTGVFINRTQWSFSPRNNCNLPVHGHWGETPSSVKSAGPTLEKLIEDGKTPLEAALIVNASKADQESLSCVFNLKGDGIGGESLAVFDIDEDKYGDQLSVACYLKKKPGGDYYAGVSLSQGNWIGDQANGEGEELIDHIKNVHNYGCQISNGQSKTVSIGEGIHQITVIFTAGEKVYFEVGEGKGTS</sequence>
<dbReference type="RefSeq" id="WP_088532534.1">
    <property type="nucleotide sequence ID" value="NZ_CP021647.1"/>
</dbReference>
<dbReference type="EMBL" id="CP031762">
    <property type="protein sequence ID" value="AXR04449.1"/>
    <property type="molecule type" value="Genomic_DNA"/>
</dbReference>
<dbReference type="KEGG" id="ppis:B1L02_19975"/>
<protein>
    <submittedName>
        <fullName evidence="1">Uncharacterized protein</fullName>
    </submittedName>
</protein>
<name>A0AAD0RLW2_PSEO7</name>
<evidence type="ECO:0000313" key="2">
    <source>
        <dbReference type="Proteomes" id="UP000258102"/>
    </source>
</evidence>